<dbReference type="Proteomes" id="UP000193719">
    <property type="component" value="Unassembled WGS sequence"/>
</dbReference>
<accession>A0A1Y1V521</accession>
<feature type="transmembrane region" description="Helical" evidence="1">
    <location>
        <begin position="209"/>
        <end position="226"/>
    </location>
</feature>
<reference evidence="2 3" key="1">
    <citation type="submission" date="2016-08" db="EMBL/GenBank/DDBJ databases">
        <title>Genomes of anaerobic fungi encode conserved fungal cellulosomes for biomass hydrolysis.</title>
        <authorList>
            <consortium name="DOE Joint Genome Institute"/>
            <person name="Haitjema C.H."/>
            <person name="Gilmore S.P."/>
            <person name="Henske J.K."/>
            <person name="Solomon K.V."/>
            <person name="De Groot R."/>
            <person name="Kuo A."/>
            <person name="Mondo S.J."/>
            <person name="Salamov A.A."/>
            <person name="Labutti K."/>
            <person name="Zhao Z."/>
            <person name="Chiniquy J."/>
            <person name="Barry K."/>
            <person name="Brewer H.M."/>
            <person name="Purvine S.O."/>
            <person name="Wright A.T."/>
            <person name="Boxma B."/>
            <person name="Van Alen T."/>
            <person name="Hackstein J.H."/>
            <person name="Baker S.E."/>
            <person name="Grigoriev I.V."/>
            <person name="O'Malley M.A."/>
        </authorList>
    </citation>
    <scope>NUCLEOTIDE SEQUENCE [LARGE SCALE GENOMIC DNA]</scope>
    <source>
        <strain evidence="3">finn</strain>
    </source>
</reference>
<feature type="transmembrane region" description="Helical" evidence="1">
    <location>
        <begin position="53"/>
        <end position="72"/>
    </location>
</feature>
<feature type="transmembrane region" description="Helical" evidence="1">
    <location>
        <begin position="92"/>
        <end position="116"/>
    </location>
</feature>
<keyword evidence="1" id="KW-0472">Membrane</keyword>
<sequence length="335" mass="38813">MFIVSTFELFSEADIKNCDGVTALYFLISLFYLFFLAIWTLNLFRFYKISSNLHLHTLTTYVLCIKTIVTVVKYNEFVSYCTTGYSSGLYSSLWILFEFILSIISCLFLILISKGWGIVHVYLNPNDMKSATYLSICISFFALILSDRNIYTLIFIIMMYFFVMNILVTSSKPIIESLRYYIDILKSHIPRGDFTNHHNTLKLNLISKLVSWGCIMMIFSMIMYILSSYLNYLIWMILDECADIISLSPMIHALRLRVIKNFGIQPINNIERDGIESIEINNNNSNNNNNNGSELDMCVNNQPELQKFYLIVQTKNSDKHIPIQTTTLLAEVIEN</sequence>
<keyword evidence="1" id="KW-1133">Transmembrane helix</keyword>
<organism evidence="2 3">
    <name type="scientific">Piromyces finnis</name>
    <dbReference type="NCBI Taxonomy" id="1754191"/>
    <lineage>
        <taxon>Eukaryota</taxon>
        <taxon>Fungi</taxon>
        <taxon>Fungi incertae sedis</taxon>
        <taxon>Chytridiomycota</taxon>
        <taxon>Chytridiomycota incertae sedis</taxon>
        <taxon>Neocallimastigomycetes</taxon>
        <taxon>Neocallimastigales</taxon>
        <taxon>Neocallimastigaceae</taxon>
        <taxon>Piromyces</taxon>
    </lineage>
</organism>
<keyword evidence="3" id="KW-1185">Reference proteome</keyword>
<name>A0A1Y1V521_9FUNG</name>
<proteinExistence type="predicted"/>
<evidence type="ECO:0000313" key="3">
    <source>
        <dbReference type="Proteomes" id="UP000193719"/>
    </source>
</evidence>
<dbReference type="EMBL" id="MCFH01000036">
    <property type="protein sequence ID" value="ORX46176.1"/>
    <property type="molecule type" value="Genomic_DNA"/>
</dbReference>
<protein>
    <submittedName>
        <fullName evidence="2">Uncharacterized protein</fullName>
    </submittedName>
</protein>
<reference evidence="2 3" key="2">
    <citation type="submission" date="2016-08" db="EMBL/GenBank/DDBJ databases">
        <title>Pervasive Adenine N6-methylation of Active Genes in Fungi.</title>
        <authorList>
            <consortium name="DOE Joint Genome Institute"/>
            <person name="Mondo S.J."/>
            <person name="Dannebaum R.O."/>
            <person name="Kuo R.C."/>
            <person name="Labutti K."/>
            <person name="Haridas S."/>
            <person name="Kuo A."/>
            <person name="Salamov A."/>
            <person name="Ahrendt S.R."/>
            <person name="Lipzen A."/>
            <person name="Sullivan W."/>
            <person name="Andreopoulos W.B."/>
            <person name="Clum A."/>
            <person name="Lindquist E."/>
            <person name="Daum C."/>
            <person name="Ramamoorthy G.K."/>
            <person name="Gryganskyi A."/>
            <person name="Culley D."/>
            <person name="Magnuson J.K."/>
            <person name="James T.Y."/>
            <person name="O'Malley M.A."/>
            <person name="Stajich J.E."/>
            <person name="Spatafora J.W."/>
            <person name="Visel A."/>
            <person name="Grigoriev I.V."/>
        </authorList>
    </citation>
    <scope>NUCLEOTIDE SEQUENCE [LARGE SCALE GENOMIC DNA]</scope>
    <source>
        <strain evidence="3">finn</strain>
    </source>
</reference>
<gene>
    <name evidence="2" type="ORF">BCR36DRAFT_332107</name>
</gene>
<feature type="transmembrane region" description="Helical" evidence="1">
    <location>
        <begin position="150"/>
        <end position="169"/>
    </location>
</feature>
<feature type="transmembrane region" description="Helical" evidence="1">
    <location>
        <begin position="128"/>
        <end position="144"/>
    </location>
</feature>
<feature type="transmembrane region" description="Helical" evidence="1">
    <location>
        <begin position="20"/>
        <end position="41"/>
    </location>
</feature>
<dbReference type="OrthoDB" id="10427387at2759"/>
<evidence type="ECO:0000256" key="1">
    <source>
        <dbReference type="SAM" id="Phobius"/>
    </source>
</evidence>
<dbReference type="AlphaFoldDB" id="A0A1Y1V521"/>
<evidence type="ECO:0000313" key="2">
    <source>
        <dbReference type="EMBL" id="ORX46176.1"/>
    </source>
</evidence>
<comment type="caution">
    <text evidence="2">The sequence shown here is derived from an EMBL/GenBank/DDBJ whole genome shotgun (WGS) entry which is preliminary data.</text>
</comment>
<keyword evidence="1" id="KW-0812">Transmembrane</keyword>